<dbReference type="EMBL" id="JABSTR010000001">
    <property type="protein sequence ID" value="KAH9360432.1"/>
    <property type="molecule type" value="Genomic_DNA"/>
</dbReference>
<feature type="region of interest" description="Disordered" evidence="2">
    <location>
        <begin position="181"/>
        <end position="265"/>
    </location>
</feature>
<dbReference type="PROSITE" id="PS50158">
    <property type="entry name" value="ZF_CCHC"/>
    <property type="match status" value="1"/>
</dbReference>
<dbReference type="Gene3D" id="4.10.60.10">
    <property type="entry name" value="Zinc finger, CCHC-type"/>
    <property type="match status" value="1"/>
</dbReference>
<comment type="caution">
    <text evidence="4">The sequence shown here is derived from an EMBL/GenBank/DDBJ whole genome shotgun (WGS) entry which is preliminary data.</text>
</comment>
<dbReference type="InterPro" id="IPR001878">
    <property type="entry name" value="Znf_CCHC"/>
</dbReference>
<dbReference type="OMA" id="KRNGHIR"/>
<keyword evidence="5" id="KW-1185">Reference proteome</keyword>
<dbReference type="PANTHER" id="PTHR22639:SF3">
    <property type="entry name" value="ZINC FINGER CCHC DOMAIN-CONTAINING PROTEIN 3"/>
    <property type="match status" value="1"/>
</dbReference>
<dbReference type="Proteomes" id="UP000821853">
    <property type="component" value="Chromosome 1"/>
</dbReference>
<feature type="compositionally biased region" description="Acidic residues" evidence="2">
    <location>
        <begin position="186"/>
        <end position="201"/>
    </location>
</feature>
<dbReference type="PANTHER" id="PTHR22639">
    <property type="entry name" value="GAG-RELATED PROTEIN"/>
    <property type="match status" value="1"/>
</dbReference>
<name>A0A9J6FCR7_HAELO</name>
<proteinExistence type="predicted"/>
<dbReference type="SMART" id="SM00343">
    <property type="entry name" value="ZnF_C2HC"/>
    <property type="match status" value="2"/>
</dbReference>
<evidence type="ECO:0000256" key="2">
    <source>
        <dbReference type="SAM" id="MobiDB-lite"/>
    </source>
</evidence>
<feature type="domain" description="CCHC-type" evidence="3">
    <location>
        <begin position="142"/>
        <end position="156"/>
    </location>
</feature>
<dbReference type="GO" id="GO:0002218">
    <property type="term" value="P:activation of innate immune response"/>
    <property type="evidence" value="ECO:0007669"/>
    <property type="project" value="InterPro"/>
</dbReference>
<dbReference type="GO" id="GO:0003723">
    <property type="term" value="F:RNA binding"/>
    <property type="evidence" value="ECO:0007669"/>
    <property type="project" value="InterPro"/>
</dbReference>
<accession>A0A9J6FCR7</accession>
<keyword evidence="1" id="KW-0863">Zinc-finger</keyword>
<evidence type="ECO:0000259" key="3">
    <source>
        <dbReference type="PROSITE" id="PS50158"/>
    </source>
</evidence>
<keyword evidence="1" id="KW-0479">Metal-binding</keyword>
<evidence type="ECO:0000256" key="1">
    <source>
        <dbReference type="PROSITE-ProRule" id="PRU00047"/>
    </source>
</evidence>
<sequence length="265" mass="29495">MERLGVIQDVASIGAYQMNHVWAVSTHSAAAKHRLVAAKELRIKGKKCLVLDPNDGEIRIKIHWLPYQLSDDVVRKALEPFGKVDRITRETWPTSKFKGAQTSIRSVTITLKNGYTTETLPHQLRIQGGNALVIVPGRSPLCLRCKRNGHIRKNCRIPRCSECRRFGHEAPDCRKTYAMVTGGKSEEEDTEAVMDEEEAEEAAASPPLHEDQPTSETTQSPPVASPPPEVSMEGLGNPENTVSPKNLRKTNFLSVCRVRRPQKTA</sequence>
<dbReference type="InterPro" id="IPR042509">
    <property type="entry name" value="ZCCHC3"/>
</dbReference>
<protein>
    <recommendedName>
        <fullName evidence="3">CCHC-type domain-containing protein</fullName>
    </recommendedName>
</protein>
<reference evidence="4 5" key="1">
    <citation type="journal article" date="2020" name="Cell">
        <title>Large-Scale Comparative Analyses of Tick Genomes Elucidate Their Genetic Diversity and Vector Capacities.</title>
        <authorList>
            <consortium name="Tick Genome and Microbiome Consortium (TIGMIC)"/>
            <person name="Jia N."/>
            <person name="Wang J."/>
            <person name="Shi W."/>
            <person name="Du L."/>
            <person name="Sun Y."/>
            <person name="Zhan W."/>
            <person name="Jiang J.F."/>
            <person name="Wang Q."/>
            <person name="Zhang B."/>
            <person name="Ji P."/>
            <person name="Bell-Sakyi L."/>
            <person name="Cui X.M."/>
            <person name="Yuan T.T."/>
            <person name="Jiang B.G."/>
            <person name="Yang W.F."/>
            <person name="Lam T.T."/>
            <person name="Chang Q.C."/>
            <person name="Ding S.J."/>
            <person name="Wang X.J."/>
            <person name="Zhu J.G."/>
            <person name="Ruan X.D."/>
            <person name="Zhao L."/>
            <person name="Wei J.T."/>
            <person name="Ye R.Z."/>
            <person name="Que T.C."/>
            <person name="Du C.H."/>
            <person name="Zhou Y.H."/>
            <person name="Cheng J.X."/>
            <person name="Dai P.F."/>
            <person name="Guo W.B."/>
            <person name="Han X.H."/>
            <person name="Huang E.J."/>
            <person name="Li L.F."/>
            <person name="Wei W."/>
            <person name="Gao Y.C."/>
            <person name="Liu J.Z."/>
            <person name="Shao H.Z."/>
            <person name="Wang X."/>
            <person name="Wang C.C."/>
            <person name="Yang T.C."/>
            <person name="Huo Q.B."/>
            <person name="Li W."/>
            <person name="Chen H.Y."/>
            <person name="Chen S.E."/>
            <person name="Zhou L.G."/>
            <person name="Ni X.B."/>
            <person name="Tian J.H."/>
            <person name="Sheng Y."/>
            <person name="Liu T."/>
            <person name="Pan Y.S."/>
            <person name="Xia L.Y."/>
            <person name="Li J."/>
            <person name="Zhao F."/>
            <person name="Cao W.C."/>
        </authorList>
    </citation>
    <scope>NUCLEOTIDE SEQUENCE [LARGE SCALE GENOMIC DNA]</scope>
    <source>
        <strain evidence="4">HaeL-2018</strain>
    </source>
</reference>
<evidence type="ECO:0000313" key="5">
    <source>
        <dbReference type="Proteomes" id="UP000821853"/>
    </source>
</evidence>
<dbReference type="AlphaFoldDB" id="A0A9J6FCR7"/>
<dbReference type="InterPro" id="IPR036875">
    <property type="entry name" value="Znf_CCHC_sf"/>
</dbReference>
<dbReference type="GO" id="GO:0003690">
    <property type="term" value="F:double-stranded DNA binding"/>
    <property type="evidence" value="ECO:0007669"/>
    <property type="project" value="InterPro"/>
</dbReference>
<dbReference type="GO" id="GO:0008270">
    <property type="term" value="F:zinc ion binding"/>
    <property type="evidence" value="ECO:0007669"/>
    <property type="project" value="UniProtKB-KW"/>
</dbReference>
<dbReference type="SUPFAM" id="SSF57756">
    <property type="entry name" value="Retrovirus zinc finger-like domains"/>
    <property type="match status" value="1"/>
</dbReference>
<evidence type="ECO:0000313" key="4">
    <source>
        <dbReference type="EMBL" id="KAH9360432.1"/>
    </source>
</evidence>
<dbReference type="VEuPathDB" id="VectorBase:HLOH_044984"/>
<organism evidence="4 5">
    <name type="scientific">Haemaphysalis longicornis</name>
    <name type="common">Bush tick</name>
    <dbReference type="NCBI Taxonomy" id="44386"/>
    <lineage>
        <taxon>Eukaryota</taxon>
        <taxon>Metazoa</taxon>
        <taxon>Ecdysozoa</taxon>
        <taxon>Arthropoda</taxon>
        <taxon>Chelicerata</taxon>
        <taxon>Arachnida</taxon>
        <taxon>Acari</taxon>
        <taxon>Parasitiformes</taxon>
        <taxon>Ixodida</taxon>
        <taxon>Ixodoidea</taxon>
        <taxon>Ixodidae</taxon>
        <taxon>Haemaphysalinae</taxon>
        <taxon>Haemaphysalis</taxon>
    </lineage>
</organism>
<dbReference type="OrthoDB" id="6494660at2759"/>
<feature type="compositionally biased region" description="Polar residues" evidence="2">
    <location>
        <begin position="238"/>
        <end position="253"/>
    </location>
</feature>
<keyword evidence="1" id="KW-0862">Zinc</keyword>
<gene>
    <name evidence="4" type="ORF">HPB48_003046</name>
</gene>